<name>A0A402A2U6_9CHLR</name>
<organism evidence="2 3">
    <name type="scientific">Tengunoibacter tsumagoiensis</name>
    <dbReference type="NCBI Taxonomy" id="2014871"/>
    <lineage>
        <taxon>Bacteria</taxon>
        <taxon>Bacillati</taxon>
        <taxon>Chloroflexota</taxon>
        <taxon>Ktedonobacteria</taxon>
        <taxon>Ktedonobacterales</taxon>
        <taxon>Dictyobacteraceae</taxon>
        <taxon>Tengunoibacter</taxon>
    </lineage>
</organism>
<dbReference type="InterPro" id="IPR012340">
    <property type="entry name" value="NA-bd_OB-fold"/>
</dbReference>
<keyword evidence="1" id="KW-0812">Transmembrane</keyword>
<dbReference type="Gene3D" id="2.40.50.140">
    <property type="entry name" value="Nucleic acid-binding proteins"/>
    <property type="match status" value="1"/>
</dbReference>
<protein>
    <recommendedName>
        <fullName evidence="4">NfeD-like C-terminal domain-containing protein</fullName>
    </recommendedName>
</protein>
<evidence type="ECO:0000256" key="1">
    <source>
        <dbReference type="SAM" id="Phobius"/>
    </source>
</evidence>
<gene>
    <name evidence="2" type="ORF">KTT_32510</name>
</gene>
<keyword evidence="3" id="KW-1185">Reference proteome</keyword>
<feature type="transmembrane region" description="Helical" evidence="1">
    <location>
        <begin position="85"/>
        <end position="108"/>
    </location>
</feature>
<feature type="transmembrane region" description="Helical" evidence="1">
    <location>
        <begin position="114"/>
        <end position="138"/>
    </location>
</feature>
<sequence length="264" mass="28644">MIATDPLSILFIVCFLLGILFLVITSLLGGGHGHTAGIGHGHAAPHVHLPAHAAHVSTHATHAHTTTHTSHQSTQRQATSDTLSFLAYINPITIVLFAFGFGFFGYIFHNATTLPLAITLLLASISGLLVAALIVLLISRIFRDSEGATVQDVSDRTGLLGKVSLTIQEHGMGEILYLSPGGMRKSIPARSIDGRRLERDQEVVVINYQRGIAEVDTWEHFVNQEESVGIEGSHSNELATLRALLDESTNITEEYALQQDQQKE</sequence>
<evidence type="ECO:0000313" key="2">
    <source>
        <dbReference type="EMBL" id="GCE13392.1"/>
    </source>
</evidence>
<dbReference type="OrthoDB" id="152660at2"/>
<feature type="transmembrane region" description="Helical" evidence="1">
    <location>
        <begin position="6"/>
        <end position="28"/>
    </location>
</feature>
<keyword evidence="1" id="KW-1133">Transmembrane helix</keyword>
<accession>A0A402A2U6</accession>
<dbReference type="Proteomes" id="UP000287352">
    <property type="component" value="Unassembled WGS sequence"/>
</dbReference>
<evidence type="ECO:0000313" key="3">
    <source>
        <dbReference type="Proteomes" id="UP000287352"/>
    </source>
</evidence>
<dbReference type="AlphaFoldDB" id="A0A402A2U6"/>
<keyword evidence="1" id="KW-0472">Membrane</keyword>
<dbReference type="RefSeq" id="WP_126580921.1">
    <property type="nucleotide sequence ID" value="NZ_BIFR01000001.1"/>
</dbReference>
<evidence type="ECO:0008006" key="4">
    <source>
        <dbReference type="Google" id="ProtNLM"/>
    </source>
</evidence>
<reference evidence="3" key="1">
    <citation type="submission" date="2018-12" db="EMBL/GenBank/DDBJ databases">
        <title>Tengunoibacter tsumagoiensis gen. nov., sp. nov., Dictyobacter kobayashii sp. nov., D. alpinus sp. nov., and D. joshuensis sp. nov. and description of Dictyobacteraceae fam. nov. within the order Ktedonobacterales isolated from Tengu-no-mugimeshi.</title>
        <authorList>
            <person name="Wang C.M."/>
            <person name="Zheng Y."/>
            <person name="Sakai Y."/>
            <person name="Toyoda A."/>
            <person name="Minakuchi Y."/>
            <person name="Abe K."/>
            <person name="Yokota A."/>
            <person name="Yabe S."/>
        </authorList>
    </citation>
    <scope>NUCLEOTIDE SEQUENCE [LARGE SCALE GENOMIC DNA]</scope>
    <source>
        <strain evidence="3">Uno3</strain>
    </source>
</reference>
<dbReference type="EMBL" id="BIFR01000001">
    <property type="protein sequence ID" value="GCE13392.1"/>
    <property type="molecule type" value="Genomic_DNA"/>
</dbReference>
<proteinExistence type="predicted"/>
<comment type="caution">
    <text evidence="2">The sequence shown here is derived from an EMBL/GenBank/DDBJ whole genome shotgun (WGS) entry which is preliminary data.</text>
</comment>